<dbReference type="GeneID" id="54587936"/>
<dbReference type="InterPro" id="IPR010730">
    <property type="entry name" value="HET"/>
</dbReference>
<dbReference type="InterPro" id="IPR052895">
    <property type="entry name" value="HetReg/Transcr_Mod"/>
</dbReference>
<dbReference type="RefSeq" id="XP_033677348.1">
    <property type="nucleotide sequence ID" value="XM_033834606.1"/>
</dbReference>
<dbReference type="AlphaFoldDB" id="A0A6A6HVX3"/>
<evidence type="ECO:0000259" key="1">
    <source>
        <dbReference type="Pfam" id="PF06985"/>
    </source>
</evidence>
<sequence>MKPSASIYEPLDDVFKSVRLIEVLPPSSDRQICIRMRQAQAPVQYRCLSYTWGDASQESEILVNDQSVRVRYNLYTFLQTAQRRYTEQLLWIDALCINQNDNIEKNHQVQRMGEIFSGAEAVLI</sequence>
<gene>
    <name evidence="2" type="ORF">BU26DRAFT_584560</name>
</gene>
<protein>
    <submittedName>
        <fullName evidence="2">HET-domain-containing protein</fullName>
    </submittedName>
</protein>
<evidence type="ECO:0000313" key="3">
    <source>
        <dbReference type="Proteomes" id="UP000800094"/>
    </source>
</evidence>
<evidence type="ECO:0000313" key="2">
    <source>
        <dbReference type="EMBL" id="KAF2242344.1"/>
    </source>
</evidence>
<feature type="domain" description="Heterokaryon incompatibility" evidence="1">
    <location>
        <begin position="45"/>
        <end position="124"/>
    </location>
</feature>
<dbReference type="Proteomes" id="UP000800094">
    <property type="component" value="Unassembled WGS sequence"/>
</dbReference>
<dbReference type="PANTHER" id="PTHR24148">
    <property type="entry name" value="ANKYRIN REPEAT DOMAIN-CONTAINING PROTEIN 39 HOMOLOG-RELATED"/>
    <property type="match status" value="1"/>
</dbReference>
<dbReference type="PANTHER" id="PTHR24148:SF73">
    <property type="entry name" value="HET DOMAIN PROTEIN (AFU_ORTHOLOGUE AFUA_8G01020)"/>
    <property type="match status" value="1"/>
</dbReference>
<feature type="non-terminal residue" evidence="2">
    <location>
        <position position="124"/>
    </location>
</feature>
<dbReference type="Pfam" id="PF06985">
    <property type="entry name" value="HET"/>
    <property type="match status" value="1"/>
</dbReference>
<reference evidence="2" key="1">
    <citation type="journal article" date="2020" name="Stud. Mycol.">
        <title>101 Dothideomycetes genomes: a test case for predicting lifestyles and emergence of pathogens.</title>
        <authorList>
            <person name="Haridas S."/>
            <person name="Albert R."/>
            <person name="Binder M."/>
            <person name="Bloem J."/>
            <person name="Labutti K."/>
            <person name="Salamov A."/>
            <person name="Andreopoulos B."/>
            <person name="Baker S."/>
            <person name="Barry K."/>
            <person name="Bills G."/>
            <person name="Bluhm B."/>
            <person name="Cannon C."/>
            <person name="Castanera R."/>
            <person name="Culley D."/>
            <person name="Daum C."/>
            <person name="Ezra D."/>
            <person name="Gonzalez J."/>
            <person name="Henrissat B."/>
            <person name="Kuo A."/>
            <person name="Liang C."/>
            <person name="Lipzen A."/>
            <person name="Lutzoni F."/>
            <person name="Magnuson J."/>
            <person name="Mondo S."/>
            <person name="Nolan M."/>
            <person name="Ohm R."/>
            <person name="Pangilinan J."/>
            <person name="Park H.-J."/>
            <person name="Ramirez L."/>
            <person name="Alfaro M."/>
            <person name="Sun H."/>
            <person name="Tritt A."/>
            <person name="Yoshinaga Y."/>
            <person name="Zwiers L.-H."/>
            <person name="Turgeon B."/>
            <person name="Goodwin S."/>
            <person name="Spatafora J."/>
            <person name="Crous P."/>
            <person name="Grigoriev I."/>
        </authorList>
    </citation>
    <scope>NUCLEOTIDE SEQUENCE</scope>
    <source>
        <strain evidence="2">CBS 122368</strain>
    </source>
</reference>
<dbReference type="EMBL" id="ML987208">
    <property type="protein sequence ID" value="KAF2242344.1"/>
    <property type="molecule type" value="Genomic_DNA"/>
</dbReference>
<dbReference type="OrthoDB" id="194358at2759"/>
<name>A0A6A6HVX3_9PLEO</name>
<keyword evidence="3" id="KW-1185">Reference proteome</keyword>
<proteinExistence type="predicted"/>
<organism evidence="2 3">
    <name type="scientific">Trematosphaeria pertusa</name>
    <dbReference type="NCBI Taxonomy" id="390896"/>
    <lineage>
        <taxon>Eukaryota</taxon>
        <taxon>Fungi</taxon>
        <taxon>Dikarya</taxon>
        <taxon>Ascomycota</taxon>
        <taxon>Pezizomycotina</taxon>
        <taxon>Dothideomycetes</taxon>
        <taxon>Pleosporomycetidae</taxon>
        <taxon>Pleosporales</taxon>
        <taxon>Massarineae</taxon>
        <taxon>Trematosphaeriaceae</taxon>
        <taxon>Trematosphaeria</taxon>
    </lineage>
</organism>
<accession>A0A6A6HVX3</accession>